<protein>
    <submittedName>
        <fullName evidence="1">Uncharacterized protein</fullName>
    </submittedName>
</protein>
<geneLocation type="chloroplast" evidence="1"/>
<dbReference type="AlphaFoldDB" id="A0A1G4NWI8"/>
<sequence length="170" mass="20307">MTSRLFLYHNYDTMLMSIQALDPHAFDNLTSESCNLNILELFVIRTNSLMKYNNSCYINTLYYAIIIAQDISLVLSAIKIQQNVNEILRDIAKQKNHAELYSLTTHNYIKRFILNYRKSFKPYLVGYGKYSTDEWITKIGFINLFIIYKLYDQNGLYFMFFYLLYNKRKT</sequence>
<dbReference type="EMBL" id="LT622870">
    <property type="protein sequence ID" value="SCW22876.1"/>
    <property type="molecule type" value="Genomic_DNA"/>
</dbReference>
<dbReference type="RefSeq" id="YP_009314622.1">
    <property type="nucleotide sequence ID" value="NC_031662.1"/>
</dbReference>
<dbReference type="GeneID" id="30000780"/>
<organism evidence="1">
    <name type="scientific">Liagoropsis maxima</name>
    <dbReference type="NCBI Taxonomy" id="1653392"/>
    <lineage>
        <taxon>Eukaryota</taxon>
        <taxon>Rhodophyta</taxon>
        <taxon>Florideophyceae</taxon>
        <taxon>Nemaliophycidae</taxon>
        <taxon>Nemaliales</taxon>
        <taxon>Liagoraceae</taxon>
        <taxon>Liagoropsis</taxon>
    </lineage>
</organism>
<keyword evidence="1" id="KW-0934">Plastid</keyword>
<reference evidence="1" key="1">
    <citation type="submission" date="2016-10" db="EMBL/GenBank/DDBJ databases">
        <title>Chloroplast genomes as a tool to resolve red algal phylogenies: a case study in the Nemaliales.</title>
        <authorList>
            <person name="Costa J.F."/>
            <person name="Lin S.M."/>
            <person name="Macaya E.C."/>
            <person name="Fernandez-Garcia C."/>
            <person name="Verbruggen H."/>
        </authorList>
    </citation>
    <scope>NUCLEOTIDE SEQUENCE</scope>
    <source>
        <strain evidence="1">J.0256</strain>
    </source>
</reference>
<proteinExistence type="predicted"/>
<name>A0A1G4NWI8_9FLOR</name>
<evidence type="ECO:0000313" key="1">
    <source>
        <dbReference type="EMBL" id="SCW22876.1"/>
    </source>
</evidence>
<gene>
    <name evidence="1" type="primary">ORF_6</name>
    <name evidence="1" type="ORF">J0256_235</name>
</gene>
<reference evidence="1" key="2">
    <citation type="submission" date="2016-10" db="EMBL/GenBank/DDBJ databases">
        <authorList>
            <person name="de Groot N.N."/>
        </authorList>
    </citation>
    <scope>NUCLEOTIDE SEQUENCE</scope>
    <source>
        <strain evidence="1">J.0256</strain>
    </source>
</reference>
<keyword evidence="1" id="KW-0150">Chloroplast</keyword>
<accession>A0A1G4NWI8</accession>